<dbReference type="EMBL" id="JAVRRJ010000006">
    <property type="protein sequence ID" value="KAK5083433.1"/>
    <property type="molecule type" value="Genomic_DNA"/>
</dbReference>
<feature type="compositionally biased region" description="Polar residues" evidence="4">
    <location>
        <begin position="1"/>
        <end position="10"/>
    </location>
</feature>
<protein>
    <recommendedName>
        <fullName evidence="7">Short-chain dehydrogenase</fullName>
    </recommendedName>
</protein>
<dbReference type="PRINTS" id="PR00081">
    <property type="entry name" value="GDHRDH"/>
</dbReference>
<evidence type="ECO:0000256" key="3">
    <source>
        <dbReference type="RuleBase" id="RU000363"/>
    </source>
</evidence>
<name>A0AAN7Y9J6_9EURO</name>
<dbReference type="Proteomes" id="UP001309876">
    <property type="component" value="Unassembled WGS sequence"/>
</dbReference>
<evidence type="ECO:0000256" key="4">
    <source>
        <dbReference type="SAM" id="MobiDB-lite"/>
    </source>
</evidence>
<dbReference type="PRINTS" id="PR00080">
    <property type="entry name" value="SDRFAMILY"/>
</dbReference>
<reference evidence="5 6" key="1">
    <citation type="submission" date="2023-08" db="EMBL/GenBank/DDBJ databases">
        <title>Black Yeasts Isolated from many extreme environments.</title>
        <authorList>
            <person name="Coleine C."/>
            <person name="Stajich J.E."/>
            <person name="Selbmann L."/>
        </authorList>
    </citation>
    <scope>NUCLEOTIDE SEQUENCE [LARGE SCALE GENOMIC DNA]</scope>
    <source>
        <strain evidence="5 6">CCFEE 5910</strain>
    </source>
</reference>
<dbReference type="PANTHER" id="PTHR44196">
    <property type="entry name" value="DEHYDROGENASE/REDUCTASE SDR FAMILY MEMBER 7B"/>
    <property type="match status" value="1"/>
</dbReference>
<evidence type="ECO:0000256" key="2">
    <source>
        <dbReference type="ARBA" id="ARBA00023002"/>
    </source>
</evidence>
<dbReference type="InterPro" id="IPR002347">
    <property type="entry name" value="SDR_fam"/>
</dbReference>
<evidence type="ECO:0008006" key="7">
    <source>
        <dbReference type="Google" id="ProtNLM"/>
    </source>
</evidence>
<feature type="region of interest" description="Disordered" evidence="4">
    <location>
        <begin position="1"/>
        <end position="20"/>
    </location>
</feature>
<dbReference type="GO" id="GO:0016491">
    <property type="term" value="F:oxidoreductase activity"/>
    <property type="evidence" value="ECO:0007669"/>
    <property type="project" value="UniProtKB-KW"/>
</dbReference>
<dbReference type="InterPro" id="IPR036291">
    <property type="entry name" value="NAD(P)-bd_dom_sf"/>
</dbReference>
<evidence type="ECO:0000313" key="6">
    <source>
        <dbReference type="Proteomes" id="UP001309876"/>
    </source>
</evidence>
<dbReference type="AlphaFoldDB" id="A0AAN7Y9J6"/>
<sequence>MTIVQRQPGTKVNRKAKSTYTPEHIQRLSANMGQSTYDLIETALITGGAGGIGRAIAENLISKGKKVVICGRTESKLQSTAKEIGADYYVLDTSKVDQIPNFVAKLLKDHPDINTLFNNAGVQRPFEIPGSNFSNGDYGFDLSKADQEIDTNIRGPMHLIVALLPHFTSLPSGKSGVVVNVSSVLGFMPSSIINPVYNGTKAWIHSFTVNMRTQLKKSANVKVIEIVPPTVSTDLHRERTNPDDNKKANNQAALELPEFIAEIEKGLQSGEDVISAGTGKALVKMWDEGLGKKYEEAARK</sequence>
<dbReference type="SUPFAM" id="SSF51735">
    <property type="entry name" value="NAD(P)-binding Rossmann-fold domains"/>
    <property type="match status" value="1"/>
</dbReference>
<evidence type="ECO:0000256" key="1">
    <source>
        <dbReference type="ARBA" id="ARBA00006484"/>
    </source>
</evidence>
<proteinExistence type="inferred from homology"/>
<gene>
    <name evidence="5" type="ORF">LTR05_005935</name>
</gene>
<evidence type="ECO:0000313" key="5">
    <source>
        <dbReference type="EMBL" id="KAK5083433.1"/>
    </source>
</evidence>
<keyword evidence="2" id="KW-0560">Oxidoreductase</keyword>
<dbReference type="PANTHER" id="PTHR44196:SF1">
    <property type="entry name" value="DEHYDROGENASE_REDUCTASE SDR FAMILY MEMBER 7B"/>
    <property type="match status" value="1"/>
</dbReference>
<comment type="caution">
    <text evidence="5">The sequence shown here is derived from an EMBL/GenBank/DDBJ whole genome shotgun (WGS) entry which is preliminary data.</text>
</comment>
<accession>A0AAN7Y9J6</accession>
<dbReference type="GO" id="GO:0016020">
    <property type="term" value="C:membrane"/>
    <property type="evidence" value="ECO:0007669"/>
    <property type="project" value="TreeGrafter"/>
</dbReference>
<keyword evidence="6" id="KW-1185">Reference proteome</keyword>
<comment type="similarity">
    <text evidence="1 3">Belongs to the short-chain dehydrogenases/reductases (SDR) family.</text>
</comment>
<dbReference type="Gene3D" id="3.40.50.720">
    <property type="entry name" value="NAD(P)-binding Rossmann-like Domain"/>
    <property type="match status" value="1"/>
</dbReference>
<dbReference type="Pfam" id="PF00106">
    <property type="entry name" value="adh_short"/>
    <property type="match status" value="1"/>
</dbReference>
<organism evidence="5 6">
    <name type="scientific">Lithohypha guttulata</name>
    <dbReference type="NCBI Taxonomy" id="1690604"/>
    <lineage>
        <taxon>Eukaryota</taxon>
        <taxon>Fungi</taxon>
        <taxon>Dikarya</taxon>
        <taxon>Ascomycota</taxon>
        <taxon>Pezizomycotina</taxon>
        <taxon>Eurotiomycetes</taxon>
        <taxon>Chaetothyriomycetidae</taxon>
        <taxon>Chaetothyriales</taxon>
        <taxon>Trichomeriaceae</taxon>
        <taxon>Lithohypha</taxon>
    </lineage>
</organism>